<evidence type="ECO:0000313" key="1">
    <source>
        <dbReference type="EMBL" id="CAK9134857.1"/>
    </source>
</evidence>
<dbReference type="Proteomes" id="UP001642360">
    <property type="component" value="Unassembled WGS sequence"/>
</dbReference>
<name>A0ABC8QR35_9AQUA</name>
<accession>A0ABC8QR35</accession>
<gene>
    <name evidence="1" type="ORF">ILEXP_LOCUS1785</name>
</gene>
<comment type="caution">
    <text evidence="1">The sequence shown here is derived from an EMBL/GenBank/DDBJ whole genome shotgun (WGS) entry which is preliminary data.</text>
</comment>
<protein>
    <submittedName>
        <fullName evidence="1">Uncharacterized protein</fullName>
    </submittedName>
</protein>
<proteinExistence type="predicted"/>
<sequence>MKVLPGNPLGIGDPVLVAACIAAGGGAFVEHRQVGGPGACLERIQLLGLIHLEAQVVQAGFLASRRNGEVHPGLIQHPLRVVAFHAGGLGTKQLGIERDVLGQIVDVHMDMEAFHRGLRSAVAGQGIHRGACGALAAVFGKVGEQVVHRRKGRPVQHIAAQALLADQLGMGQLLEVERQRVGCDTQLFGQGAGRKPRRAGDYQGAENAQARFMGQGRKRSDDLGFLHASIIQL</sequence>
<dbReference type="AlphaFoldDB" id="A0ABC8QR35"/>
<keyword evidence="2" id="KW-1185">Reference proteome</keyword>
<organism evidence="1 2">
    <name type="scientific">Ilex paraguariensis</name>
    <name type="common">yerba mate</name>
    <dbReference type="NCBI Taxonomy" id="185542"/>
    <lineage>
        <taxon>Eukaryota</taxon>
        <taxon>Viridiplantae</taxon>
        <taxon>Streptophyta</taxon>
        <taxon>Embryophyta</taxon>
        <taxon>Tracheophyta</taxon>
        <taxon>Spermatophyta</taxon>
        <taxon>Magnoliopsida</taxon>
        <taxon>eudicotyledons</taxon>
        <taxon>Gunneridae</taxon>
        <taxon>Pentapetalae</taxon>
        <taxon>asterids</taxon>
        <taxon>campanulids</taxon>
        <taxon>Aquifoliales</taxon>
        <taxon>Aquifoliaceae</taxon>
        <taxon>Ilex</taxon>
    </lineage>
</organism>
<feature type="non-terminal residue" evidence="1">
    <location>
        <position position="233"/>
    </location>
</feature>
<reference evidence="1 2" key="1">
    <citation type="submission" date="2024-02" db="EMBL/GenBank/DDBJ databases">
        <authorList>
            <person name="Vignale AGUSTIN F."/>
            <person name="Sosa J E."/>
            <person name="Modenutti C."/>
        </authorList>
    </citation>
    <scope>NUCLEOTIDE SEQUENCE [LARGE SCALE GENOMIC DNA]</scope>
</reference>
<evidence type="ECO:0000313" key="2">
    <source>
        <dbReference type="Proteomes" id="UP001642360"/>
    </source>
</evidence>
<dbReference type="EMBL" id="CAUOFW020000668">
    <property type="protein sequence ID" value="CAK9134857.1"/>
    <property type="molecule type" value="Genomic_DNA"/>
</dbReference>